<protein>
    <recommendedName>
        <fullName evidence="1">F-box associated beta-propeller type 3 domain-containing protein</fullName>
    </recommendedName>
</protein>
<evidence type="ECO:0000313" key="2">
    <source>
        <dbReference type="EMBL" id="KAI3939869.1"/>
    </source>
</evidence>
<dbReference type="PANTHER" id="PTHR31111">
    <property type="entry name" value="BNAA05G37150D PROTEIN-RELATED"/>
    <property type="match status" value="1"/>
</dbReference>
<evidence type="ECO:0000259" key="1">
    <source>
        <dbReference type="Pfam" id="PF08268"/>
    </source>
</evidence>
<keyword evidence="3" id="KW-1185">Reference proteome</keyword>
<name>A0AAD4T492_9MAGN</name>
<organism evidence="2 3">
    <name type="scientific">Papaver atlanticum</name>
    <dbReference type="NCBI Taxonomy" id="357466"/>
    <lineage>
        <taxon>Eukaryota</taxon>
        <taxon>Viridiplantae</taxon>
        <taxon>Streptophyta</taxon>
        <taxon>Embryophyta</taxon>
        <taxon>Tracheophyta</taxon>
        <taxon>Spermatophyta</taxon>
        <taxon>Magnoliopsida</taxon>
        <taxon>Ranunculales</taxon>
        <taxon>Papaveraceae</taxon>
        <taxon>Papaveroideae</taxon>
        <taxon>Papaver</taxon>
    </lineage>
</organism>
<dbReference type="PANTHER" id="PTHR31111:SF136">
    <property type="entry name" value="F-BOX ASSOCIATED DOMAIN-CONTAINING PROTEIN"/>
    <property type="match status" value="1"/>
</dbReference>
<dbReference type="InterPro" id="IPR013187">
    <property type="entry name" value="F-box-assoc_dom_typ3"/>
</dbReference>
<reference evidence="2" key="1">
    <citation type="submission" date="2022-04" db="EMBL/GenBank/DDBJ databases">
        <title>A functionally conserved STORR gene fusion in Papaver species that diverged 16.8 million years ago.</title>
        <authorList>
            <person name="Catania T."/>
        </authorList>
    </citation>
    <scope>NUCLEOTIDE SEQUENCE</scope>
    <source>
        <strain evidence="2">S-188037</strain>
    </source>
</reference>
<accession>A0AAD4T492</accession>
<dbReference type="SUPFAM" id="SSF50965">
    <property type="entry name" value="Galactose oxidase, central domain"/>
    <property type="match status" value="1"/>
</dbReference>
<comment type="caution">
    <text evidence="2">The sequence shown here is derived from an EMBL/GenBank/DDBJ whole genome shotgun (WGS) entry which is preliminary data.</text>
</comment>
<dbReference type="InterPro" id="IPR017451">
    <property type="entry name" value="F-box-assoc_interact_dom"/>
</dbReference>
<dbReference type="EMBL" id="JAJJMB010005286">
    <property type="protein sequence ID" value="KAI3939869.1"/>
    <property type="molecule type" value="Genomic_DNA"/>
</dbReference>
<feature type="domain" description="F-box associated beta-propeller type 3" evidence="1">
    <location>
        <begin position="4"/>
        <end position="252"/>
    </location>
</feature>
<dbReference type="Proteomes" id="UP001202328">
    <property type="component" value="Unassembled WGS sequence"/>
</dbReference>
<gene>
    <name evidence="2" type="ORF">MKW98_029645</name>
</gene>
<dbReference type="NCBIfam" id="TIGR01640">
    <property type="entry name" value="F_box_assoc_1"/>
    <property type="match status" value="1"/>
</dbReference>
<proteinExistence type="predicted"/>
<dbReference type="Pfam" id="PF08268">
    <property type="entry name" value="FBA_3"/>
    <property type="match status" value="1"/>
</dbReference>
<sequence>MLISSNGLFCLVDSLKDSTRIYNPSTGEISPSIQRSIGVRDRMFATYGFGFDPSTKKHKVVRVWRTKNGVDSEIINCEVSTVGEDNKWRKTDYGVNGVIRGSSVSVNGSIYWMKGGYFQAGFANYESLVAFDVGSEKFREISLPKSFCAYTFKLLEVDGCIGILHKLGDFEVNLWIFKDDKDNGNWIEEIISMPFDWDGTNLCQSIQHIPGTDIIILKAKGTYDAPRHFISLYHYDRKMKTFKKVKIIGLPAMMMTPLESFSLPNSLATKPPHRLWLFHND</sequence>
<dbReference type="InterPro" id="IPR011043">
    <property type="entry name" value="Gal_Oxase/kelch_b-propeller"/>
</dbReference>
<dbReference type="AlphaFoldDB" id="A0AAD4T492"/>
<evidence type="ECO:0000313" key="3">
    <source>
        <dbReference type="Proteomes" id="UP001202328"/>
    </source>
</evidence>